<dbReference type="GO" id="GO:0008962">
    <property type="term" value="F:phosphatidylglycerophosphatase activity"/>
    <property type="evidence" value="ECO:0007669"/>
    <property type="project" value="InterPro"/>
</dbReference>
<reference evidence="2" key="3">
    <citation type="submission" date="2015-02" db="EMBL/GenBank/DDBJ databases">
        <title>Genome analysis of three genomes within the thermophilic hydrogenogenic bacterial species Caldanaerobacter subterraneus.</title>
        <authorList>
            <person name="Sant'Anna F.H."/>
            <person name="Lebedinsky A."/>
            <person name="Sokolova T."/>
            <person name="Robb F.T."/>
            <person name="Gonzalez J.M."/>
        </authorList>
    </citation>
    <scope>NUCLEOTIDE SEQUENCE [LARGE SCALE GENOMIC DNA]</scope>
    <source>
        <strain evidence="2">DSM 12653</strain>
    </source>
</reference>
<dbReference type="InterPro" id="IPR036412">
    <property type="entry name" value="HAD-like_sf"/>
</dbReference>
<dbReference type="NCBIfam" id="TIGR01549">
    <property type="entry name" value="HAD-SF-IA-v1"/>
    <property type="match status" value="1"/>
</dbReference>
<name>A0A0F5PMB2_9THEO</name>
<dbReference type="RefSeq" id="WP_011025580.1">
    <property type="nucleotide sequence ID" value="NZ_ABXP02000067.1"/>
</dbReference>
<evidence type="ECO:0000313" key="1">
    <source>
        <dbReference type="EMBL" id="KKC29807.1"/>
    </source>
</evidence>
<accession>A0A0F5PMB2</accession>
<dbReference type="CDD" id="cd16416">
    <property type="entry name" value="HAD_BsYqeG-like"/>
    <property type="match status" value="1"/>
</dbReference>
<protein>
    <submittedName>
        <fullName evidence="1">HAD superfamily hydrolase</fullName>
    </submittedName>
</protein>
<dbReference type="NCBIfam" id="TIGR01668">
    <property type="entry name" value="YqeG_hyp_ppase"/>
    <property type="match status" value="1"/>
</dbReference>
<gene>
    <name evidence="1" type="ORF">CDSM653_01181</name>
</gene>
<dbReference type="InterPro" id="IPR006439">
    <property type="entry name" value="HAD-SF_hydro_IA"/>
</dbReference>
<dbReference type="Proteomes" id="UP000010146">
    <property type="component" value="Unassembled WGS sequence"/>
</dbReference>
<dbReference type="NCBIfam" id="TIGR01662">
    <property type="entry name" value="HAD-SF-IIIA"/>
    <property type="match status" value="1"/>
</dbReference>
<proteinExistence type="predicted"/>
<evidence type="ECO:0000313" key="2">
    <source>
        <dbReference type="Proteomes" id="UP000010146"/>
    </source>
</evidence>
<reference evidence="1 2" key="1">
    <citation type="submission" date="2008-07" db="EMBL/GenBank/DDBJ databases">
        <authorList>
            <person name="Gonzalez J."/>
            <person name="Sokolova T."/>
            <person name="Ferriera S."/>
            <person name="Johnson J."/>
            <person name="Kravitz S."/>
            <person name="Beeson K."/>
            <person name="Sutton G."/>
            <person name="Rogers Y.-H."/>
            <person name="Friedman R."/>
            <person name="Frazier M."/>
            <person name="Venter J.C."/>
        </authorList>
    </citation>
    <scope>NUCLEOTIDE SEQUENCE [LARGE SCALE GENOMIC DNA]</scope>
    <source>
        <strain evidence="1 2">DSM 12653</strain>
    </source>
</reference>
<dbReference type="Pfam" id="PF00702">
    <property type="entry name" value="Hydrolase"/>
    <property type="match status" value="1"/>
</dbReference>
<organism evidence="1 2">
    <name type="scientific">Caldanaerobacter subterraneus subsp. pacificus DSM 12653</name>
    <dbReference type="NCBI Taxonomy" id="391606"/>
    <lineage>
        <taxon>Bacteria</taxon>
        <taxon>Bacillati</taxon>
        <taxon>Bacillota</taxon>
        <taxon>Clostridia</taxon>
        <taxon>Thermoanaerobacterales</taxon>
        <taxon>Thermoanaerobacteraceae</taxon>
        <taxon>Caldanaerobacter</taxon>
    </lineage>
</organism>
<dbReference type="PANTHER" id="PTHR19288:SF25">
    <property type="entry name" value="PHOSPHATIDYLGLYCEROPHOSPHATASE GEP4, MITOCHONDRIAL"/>
    <property type="match status" value="1"/>
</dbReference>
<dbReference type="InterPro" id="IPR023214">
    <property type="entry name" value="HAD_sf"/>
</dbReference>
<comment type="caution">
    <text evidence="1">The sequence shown here is derived from an EMBL/GenBank/DDBJ whole genome shotgun (WGS) entry which is preliminary data.</text>
</comment>
<keyword evidence="1" id="KW-0378">Hydrolase</keyword>
<dbReference type="GO" id="GO:0005737">
    <property type="term" value="C:cytoplasm"/>
    <property type="evidence" value="ECO:0007669"/>
    <property type="project" value="TreeGrafter"/>
</dbReference>
<dbReference type="Gene3D" id="3.40.50.1000">
    <property type="entry name" value="HAD superfamily/HAD-like"/>
    <property type="match status" value="1"/>
</dbReference>
<reference evidence="1 2" key="2">
    <citation type="journal article" date="2015" name="BMC Genomics">
        <title>Analysis of three genomes within the thermophilic bacterial species Caldanaerobacter subterraneus with a focus on carbon monoxide dehydrogenase evolution and hydrolase diversity.</title>
        <authorList>
            <person name="Sant'Anna F.H."/>
            <person name="Lebedinsky A.V."/>
            <person name="Sokolova T.G."/>
            <person name="Robb F.T."/>
            <person name="Gonzalez J.M."/>
        </authorList>
    </citation>
    <scope>NUCLEOTIDE SEQUENCE [LARGE SCALE GENOMIC DNA]</scope>
    <source>
        <strain evidence="1 2">DSM 12653</strain>
    </source>
</reference>
<dbReference type="EMBL" id="ABXP02000067">
    <property type="protein sequence ID" value="KKC29807.1"/>
    <property type="molecule type" value="Genomic_DNA"/>
</dbReference>
<dbReference type="InterPro" id="IPR006549">
    <property type="entry name" value="HAD-SF_hydro_IIIA"/>
</dbReference>
<dbReference type="PANTHER" id="PTHR19288">
    <property type="entry name" value="4-NITROPHENYLPHOSPHATASE-RELATED"/>
    <property type="match status" value="1"/>
</dbReference>
<sequence>MYEKLIPDMIVESVHKIDLNLLKKKGITSLVLDIDNTLLPKKAKFLDEDTVEWLERAKNEGFKICLVSNNTKKRVNELKEKTGIPGIAWAIKPRKGAFKKALKLLGAKPHETALIGDQIFTDILGGKRVGLYTILVKPLSDEELAWTKIMRRAEKIILKRIEGYEN</sequence>
<dbReference type="AlphaFoldDB" id="A0A0F5PMB2"/>
<dbReference type="InterPro" id="IPR010021">
    <property type="entry name" value="PGPP1/Gep4"/>
</dbReference>
<dbReference type="SUPFAM" id="SSF56784">
    <property type="entry name" value="HAD-like"/>
    <property type="match status" value="1"/>
</dbReference>